<dbReference type="RefSeq" id="WP_167015279.1">
    <property type="nucleotide sequence ID" value="NZ_VWXF01000005.1"/>
</dbReference>
<keyword evidence="7" id="KW-1185">Reference proteome</keyword>
<feature type="transmembrane region" description="Helical" evidence="4">
    <location>
        <begin position="20"/>
        <end position="38"/>
    </location>
</feature>
<comment type="pathway">
    <text evidence="1">Purine metabolism; 3',5'-cyclic di-GMP biosynthesis.</text>
</comment>
<dbReference type="InterPro" id="IPR043128">
    <property type="entry name" value="Rev_trsase/Diguanyl_cyclase"/>
</dbReference>
<feature type="transmembrane region" description="Helical" evidence="4">
    <location>
        <begin position="70"/>
        <end position="88"/>
    </location>
</feature>
<dbReference type="InterPro" id="IPR050469">
    <property type="entry name" value="Diguanylate_Cyclase"/>
</dbReference>
<feature type="domain" description="GGDEF" evidence="5">
    <location>
        <begin position="218"/>
        <end position="352"/>
    </location>
</feature>
<evidence type="ECO:0000256" key="2">
    <source>
        <dbReference type="ARBA" id="ARBA00012528"/>
    </source>
</evidence>
<dbReference type="PROSITE" id="PS50887">
    <property type="entry name" value="GGDEF"/>
    <property type="match status" value="1"/>
</dbReference>
<evidence type="ECO:0000256" key="3">
    <source>
        <dbReference type="ARBA" id="ARBA00034247"/>
    </source>
</evidence>
<accession>A0ABX0RAZ8</accession>
<evidence type="ECO:0000256" key="4">
    <source>
        <dbReference type="SAM" id="Phobius"/>
    </source>
</evidence>
<evidence type="ECO:0000313" key="6">
    <source>
        <dbReference type="EMBL" id="NIF22530.1"/>
    </source>
</evidence>
<dbReference type="EMBL" id="VWXF01000005">
    <property type="protein sequence ID" value="NIF22530.1"/>
    <property type="molecule type" value="Genomic_DNA"/>
</dbReference>
<proteinExistence type="predicted"/>
<dbReference type="Proteomes" id="UP001515683">
    <property type="component" value="Unassembled WGS sequence"/>
</dbReference>
<dbReference type="NCBIfam" id="TIGR00254">
    <property type="entry name" value="GGDEF"/>
    <property type="match status" value="1"/>
</dbReference>
<feature type="transmembrane region" description="Helical" evidence="4">
    <location>
        <begin position="44"/>
        <end position="65"/>
    </location>
</feature>
<dbReference type="SMART" id="SM00267">
    <property type="entry name" value="GGDEF"/>
    <property type="match status" value="1"/>
</dbReference>
<organism evidence="6 7">
    <name type="scientific">Candidatus Pantoea multigeneris</name>
    <dbReference type="NCBI Taxonomy" id="2608357"/>
    <lineage>
        <taxon>Bacteria</taxon>
        <taxon>Pseudomonadati</taxon>
        <taxon>Pseudomonadota</taxon>
        <taxon>Gammaproteobacteria</taxon>
        <taxon>Enterobacterales</taxon>
        <taxon>Erwiniaceae</taxon>
        <taxon>Pantoea</taxon>
    </lineage>
</organism>
<dbReference type="PANTHER" id="PTHR45138">
    <property type="entry name" value="REGULATORY COMPONENTS OF SENSORY TRANSDUCTION SYSTEM"/>
    <property type="match status" value="1"/>
</dbReference>
<dbReference type="EC" id="2.7.7.65" evidence="2"/>
<protein>
    <recommendedName>
        <fullName evidence="2">diguanylate cyclase</fullName>
        <ecNumber evidence="2">2.7.7.65</ecNumber>
    </recommendedName>
</protein>
<evidence type="ECO:0000313" key="7">
    <source>
        <dbReference type="Proteomes" id="UP001515683"/>
    </source>
</evidence>
<dbReference type="Pfam" id="PF00990">
    <property type="entry name" value="GGDEF"/>
    <property type="match status" value="1"/>
</dbReference>
<comment type="catalytic activity">
    <reaction evidence="3">
        <text>2 GTP = 3',3'-c-di-GMP + 2 diphosphate</text>
        <dbReference type="Rhea" id="RHEA:24898"/>
        <dbReference type="ChEBI" id="CHEBI:33019"/>
        <dbReference type="ChEBI" id="CHEBI:37565"/>
        <dbReference type="ChEBI" id="CHEBI:58805"/>
        <dbReference type="EC" id="2.7.7.65"/>
    </reaction>
</comment>
<gene>
    <name evidence="6" type="ORF">F3J40_13085</name>
</gene>
<keyword evidence="4" id="KW-0812">Transmembrane</keyword>
<keyword evidence="4" id="KW-1133">Transmembrane helix</keyword>
<dbReference type="SUPFAM" id="SSF55073">
    <property type="entry name" value="Nucleotide cyclase"/>
    <property type="match status" value="1"/>
</dbReference>
<evidence type="ECO:0000259" key="5">
    <source>
        <dbReference type="PROSITE" id="PS50887"/>
    </source>
</evidence>
<feature type="transmembrane region" description="Helical" evidence="4">
    <location>
        <begin position="94"/>
        <end position="114"/>
    </location>
</feature>
<dbReference type="InterPro" id="IPR000160">
    <property type="entry name" value="GGDEF_dom"/>
</dbReference>
<keyword evidence="4" id="KW-0472">Membrane</keyword>
<name>A0ABX0RAZ8_9GAMM</name>
<reference evidence="6 7" key="1">
    <citation type="journal article" date="2019" name="bioRxiv">
        <title>Bacteria contribute to plant secondary compound degradation in a generalist herbivore system.</title>
        <authorList>
            <person name="Francoeur C.B."/>
            <person name="Khadempour L."/>
            <person name="Moreira-Soto R.D."/>
            <person name="Gotting K."/>
            <person name="Book A.J."/>
            <person name="Pinto-Tomas A.A."/>
            <person name="Keefover-Ring K."/>
            <person name="Currie C.R."/>
        </authorList>
    </citation>
    <scope>NUCLEOTIDE SEQUENCE [LARGE SCALE GENOMIC DNA]</scope>
    <source>
        <strain evidence="6">Acro-835</strain>
    </source>
</reference>
<dbReference type="InterPro" id="IPR029787">
    <property type="entry name" value="Nucleotide_cyclase"/>
</dbReference>
<sequence length="362" mass="40695">MKLLSYDELKHSKYQLSLKLFLFLNIIVALFRMFPFIGGSASGLSWPLASVALFSLLCIALCFILPKGKYCLLSPVALAIGSLWAWNINYKFQLISHYDSSFLIVSLLSIFFICAIALSDYLFAFTLATLPPAIVVLVLDQGQHIPAILLTILLPLVGFSLQHYMRRCLDRFTHRMMRQLHEEKQTFSNLSMMDPLTGLYNRRGLTNRLESILEHHMGSHYVLLLDIDHFKAYNDNYGHAMGDQALSRVSAAIRDAVRSRDVVARYGGEEFLVLITNVNATIALRMAERIRQHVLDLAIPHRFNDKVSTHVTISAGFALMEGDDFELAVASADRALYVAKNCGRNTILSAEDLPVNTHIETG</sequence>
<evidence type="ECO:0000256" key="1">
    <source>
        <dbReference type="ARBA" id="ARBA00004665"/>
    </source>
</evidence>
<feature type="transmembrane region" description="Helical" evidence="4">
    <location>
        <begin position="145"/>
        <end position="165"/>
    </location>
</feature>
<dbReference type="Gene3D" id="3.30.70.270">
    <property type="match status" value="1"/>
</dbReference>
<comment type="caution">
    <text evidence="6">The sequence shown here is derived from an EMBL/GenBank/DDBJ whole genome shotgun (WGS) entry which is preliminary data.</text>
</comment>
<dbReference type="CDD" id="cd01949">
    <property type="entry name" value="GGDEF"/>
    <property type="match status" value="1"/>
</dbReference>
<dbReference type="PANTHER" id="PTHR45138:SF9">
    <property type="entry name" value="DIGUANYLATE CYCLASE DGCM-RELATED"/>
    <property type="match status" value="1"/>
</dbReference>